<dbReference type="OrthoDB" id="9796690at2"/>
<keyword evidence="5" id="KW-0378">Hydrolase</keyword>
<evidence type="ECO:0000313" key="8">
    <source>
        <dbReference type="EMBL" id="KYH30865.1"/>
    </source>
</evidence>
<dbReference type="PANTHER" id="PTHR33653:SF1">
    <property type="entry name" value="RIBONUCLEASE VAPC2"/>
    <property type="match status" value="1"/>
</dbReference>
<evidence type="ECO:0000256" key="5">
    <source>
        <dbReference type="ARBA" id="ARBA00022801"/>
    </source>
</evidence>
<evidence type="ECO:0000256" key="7">
    <source>
        <dbReference type="ARBA" id="ARBA00038093"/>
    </source>
</evidence>
<gene>
    <name evidence="8" type="ORF">MOMUL_28360</name>
</gene>
<evidence type="ECO:0008006" key="10">
    <source>
        <dbReference type="Google" id="ProtNLM"/>
    </source>
</evidence>
<evidence type="ECO:0000256" key="2">
    <source>
        <dbReference type="ARBA" id="ARBA00022649"/>
    </source>
</evidence>
<dbReference type="EMBL" id="LTBC01000019">
    <property type="protein sequence ID" value="KYH30865.1"/>
    <property type="molecule type" value="Genomic_DNA"/>
</dbReference>
<organism evidence="8 9">
    <name type="scientific">Moorella mulderi DSM 14980</name>
    <dbReference type="NCBI Taxonomy" id="1122241"/>
    <lineage>
        <taxon>Bacteria</taxon>
        <taxon>Bacillati</taxon>
        <taxon>Bacillota</taxon>
        <taxon>Clostridia</taxon>
        <taxon>Neomoorellales</taxon>
        <taxon>Neomoorellaceae</taxon>
        <taxon>Neomoorella</taxon>
    </lineage>
</organism>
<evidence type="ECO:0000256" key="3">
    <source>
        <dbReference type="ARBA" id="ARBA00022722"/>
    </source>
</evidence>
<evidence type="ECO:0000256" key="4">
    <source>
        <dbReference type="ARBA" id="ARBA00022723"/>
    </source>
</evidence>
<keyword evidence="2" id="KW-1277">Toxin-antitoxin system</keyword>
<comment type="similarity">
    <text evidence="7">Belongs to the PINc/VapC protein family.</text>
</comment>
<dbReference type="GO" id="GO:0016787">
    <property type="term" value="F:hydrolase activity"/>
    <property type="evidence" value="ECO:0007669"/>
    <property type="project" value="UniProtKB-KW"/>
</dbReference>
<dbReference type="AlphaFoldDB" id="A0A151ATC3"/>
<evidence type="ECO:0000256" key="6">
    <source>
        <dbReference type="ARBA" id="ARBA00022842"/>
    </source>
</evidence>
<dbReference type="Gene3D" id="3.40.50.1010">
    <property type="entry name" value="5'-nuclease"/>
    <property type="match status" value="2"/>
</dbReference>
<dbReference type="GO" id="GO:0046872">
    <property type="term" value="F:metal ion binding"/>
    <property type="evidence" value="ECO:0007669"/>
    <property type="project" value="UniProtKB-KW"/>
</dbReference>
<keyword evidence="3" id="KW-0540">Nuclease</keyword>
<evidence type="ECO:0000256" key="1">
    <source>
        <dbReference type="ARBA" id="ARBA00001946"/>
    </source>
</evidence>
<sequence length="97" mass="11037">MRVIFDTNICIDHLRGFRPATDYLSRCQDMERWISSITVMELYAAPHITAEQQEKIARLFDGLNGIAATALHLDAVLATKNKKHFDFIPGIIVDCPY</sequence>
<comment type="caution">
    <text evidence="8">The sequence shown here is derived from an EMBL/GenBank/DDBJ whole genome shotgun (WGS) entry which is preliminary data.</text>
</comment>
<dbReference type="Proteomes" id="UP000075670">
    <property type="component" value="Unassembled WGS sequence"/>
</dbReference>
<evidence type="ECO:0000313" key="9">
    <source>
        <dbReference type="Proteomes" id="UP000075670"/>
    </source>
</evidence>
<dbReference type="PANTHER" id="PTHR33653">
    <property type="entry name" value="RIBONUCLEASE VAPC2"/>
    <property type="match status" value="1"/>
</dbReference>
<dbReference type="PATRIC" id="fig|1122241.3.peg.3017"/>
<keyword evidence="4" id="KW-0479">Metal-binding</keyword>
<comment type="cofactor">
    <cofactor evidence="1">
        <name>Mg(2+)</name>
        <dbReference type="ChEBI" id="CHEBI:18420"/>
    </cofactor>
</comment>
<proteinExistence type="inferred from homology"/>
<keyword evidence="6" id="KW-0460">Magnesium</keyword>
<dbReference type="SUPFAM" id="SSF88723">
    <property type="entry name" value="PIN domain-like"/>
    <property type="match status" value="1"/>
</dbReference>
<dbReference type="InterPro" id="IPR029060">
    <property type="entry name" value="PIN-like_dom_sf"/>
</dbReference>
<name>A0A151ATC3_9FIRM</name>
<dbReference type="GO" id="GO:0004518">
    <property type="term" value="F:nuclease activity"/>
    <property type="evidence" value="ECO:0007669"/>
    <property type="project" value="UniProtKB-KW"/>
</dbReference>
<reference evidence="8 9" key="1">
    <citation type="submission" date="2016-02" db="EMBL/GenBank/DDBJ databases">
        <title>Genome sequence of Moorella mulderi DSM 14980.</title>
        <authorList>
            <person name="Poehlein A."/>
            <person name="Daniel R."/>
        </authorList>
    </citation>
    <scope>NUCLEOTIDE SEQUENCE [LARGE SCALE GENOMIC DNA]</scope>
    <source>
        <strain evidence="8 9">DSM 14980</strain>
    </source>
</reference>
<protein>
    <recommendedName>
        <fullName evidence="10">PIN domain-containing protein</fullName>
    </recommendedName>
</protein>
<keyword evidence="9" id="KW-1185">Reference proteome</keyword>
<dbReference type="InterPro" id="IPR050556">
    <property type="entry name" value="Type_II_TA_system_RNase"/>
</dbReference>
<accession>A0A151ATC3</accession>